<name>A0A174C7E4_9FIRM</name>
<keyword evidence="1" id="KW-0472">Membrane</keyword>
<dbReference type="EMBL" id="CYZP01000014">
    <property type="protein sequence ID" value="CUO09074.1"/>
    <property type="molecule type" value="Genomic_DNA"/>
</dbReference>
<feature type="domain" description="Acyltransferase 3" evidence="2">
    <location>
        <begin position="12"/>
        <end position="336"/>
    </location>
</feature>
<feature type="transmembrane region" description="Helical" evidence="1">
    <location>
        <begin position="50"/>
        <end position="74"/>
    </location>
</feature>
<dbReference type="Pfam" id="PF01757">
    <property type="entry name" value="Acyl_transf_3"/>
    <property type="match status" value="1"/>
</dbReference>
<evidence type="ECO:0000313" key="4">
    <source>
        <dbReference type="Proteomes" id="UP000095645"/>
    </source>
</evidence>
<protein>
    <submittedName>
        <fullName evidence="3">Fucose 4-O-acetylase and related acetyltransferases</fullName>
    </submittedName>
</protein>
<gene>
    <name evidence="3" type="ORF">ERS852476_01860</name>
</gene>
<feature type="transmembrane region" description="Helical" evidence="1">
    <location>
        <begin position="177"/>
        <end position="197"/>
    </location>
</feature>
<sequence length="364" mass="41803">MTNGLKKEDSAALKGLAVLLLIFHHCYRLADRIERYQVDLCGLTTEQLVAIAECCKICVAIFAFVSGYGLMYGYSAKMKNKEKYAVSEWISGHLLSTMSGFWFTAAVSYLIYFGLGLKDPSKWGETFYERGFAVFADILGISRLLETESLNGAWWYMSAAFVFIILLPLLDGTIEKFGGIFCIAVIFLLPRILGIGFQGGSKPYSFLLIFVAGMLCCKYNFFQKLHEYRRKKLKFICLSALLCAGLFLYHKIDLKIFWEFRYALVPFLLILFCVEYLFRITPVSLFLQYLGKHSMNIWLVHTFVRDSLGKYVFALKKFWLIPVAVLVISLGISYCLDFLKKITGYQKLIRLLKKKVTEHYAVRE</sequence>
<evidence type="ECO:0000313" key="3">
    <source>
        <dbReference type="EMBL" id="CUO09074.1"/>
    </source>
</evidence>
<evidence type="ECO:0000259" key="2">
    <source>
        <dbReference type="Pfam" id="PF01757"/>
    </source>
</evidence>
<accession>A0A174C7E4</accession>
<feature type="transmembrane region" description="Helical" evidence="1">
    <location>
        <begin position="285"/>
        <end position="304"/>
    </location>
</feature>
<dbReference type="RefSeq" id="WP_025577095.1">
    <property type="nucleotide sequence ID" value="NZ_CYZP01000014.1"/>
</dbReference>
<keyword evidence="3" id="KW-0808">Transferase</keyword>
<dbReference type="AlphaFoldDB" id="A0A174C7E4"/>
<feature type="transmembrane region" description="Helical" evidence="1">
    <location>
        <begin position="94"/>
        <end position="115"/>
    </location>
</feature>
<keyword evidence="1" id="KW-0812">Transmembrane</keyword>
<feature type="transmembrane region" description="Helical" evidence="1">
    <location>
        <begin position="153"/>
        <end position="170"/>
    </location>
</feature>
<keyword evidence="1" id="KW-1133">Transmembrane helix</keyword>
<reference evidence="3 4" key="1">
    <citation type="submission" date="2015-09" db="EMBL/GenBank/DDBJ databases">
        <authorList>
            <consortium name="Pathogen Informatics"/>
        </authorList>
    </citation>
    <scope>NUCLEOTIDE SEQUENCE [LARGE SCALE GENOMIC DNA]</scope>
    <source>
        <strain evidence="3 4">2789STDY5834861</strain>
    </source>
</reference>
<proteinExistence type="predicted"/>
<feature type="transmembrane region" description="Helical" evidence="1">
    <location>
        <begin position="203"/>
        <end position="221"/>
    </location>
</feature>
<feature type="transmembrane region" description="Helical" evidence="1">
    <location>
        <begin position="319"/>
        <end position="339"/>
    </location>
</feature>
<organism evidence="3 4">
    <name type="scientific">Blautia obeum</name>
    <dbReference type="NCBI Taxonomy" id="40520"/>
    <lineage>
        <taxon>Bacteria</taxon>
        <taxon>Bacillati</taxon>
        <taxon>Bacillota</taxon>
        <taxon>Clostridia</taxon>
        <taxon>Lachnospirales</taxon>
        <taxon>Lachnospiraceae</taxon>
        <taxon>Blautia</taxon>
    </lineage>
</organism>
<feature type="transmembrane region" description="Helical" evidence="1">
    <location>
        <begin position="256"/>
        <end position="278"/>
    </location>
</feature>
<dbReference type="GeneID" id="75079264"/>
<dbReference type="GO" id="GO:0016747">
    <property type="term" value="F:acyltransferase activity, transferring groups other than amino-acyl groups"/>
    <property type="evidence" value="ECO:0007669"/>
    <property type="project" value="InterPro"/>
</dbReference>
<dbReference type="Proteomes" id="UP000095645">
    <property type="component" value="Unassembled WGS sequence"/>
</dbReference>
<dbReference type="InterPro" id="IPR002656">
    <property type="entry name" value="Acyl_transf_3_dom"/>
</dbReference>
<evidence type="ECO:0000256" key="1">
    <source>
        <dbReference type="SAM" id="Phobius"/>
    </source>
</evidence>
<feature type="transmembrane region" description="Helical" evidence="1">
    <location>
        <begin position="233"/>
        <end position="250"/>
    </location>
</feature>